<comment type="caution">
    <text evidence="10">The sequence shown here is derived from an EMBL/GenBank/DDBJ whole genome shotgun (WGS) entry which is preliminary data.</text>
</comment>
<protein>
    <submittedName>
        <fullName evidence="10">Acyltransferase family protein</fullName>
    </submittedName>
</protein>
<feature type="transmembrane region" description="Helical" evidence="8">
    <location>
        <begin position="89"/>
        <end position="107"/>
    </location>
</feature>
<feature type="transmembrane region" description="Helical" evidence="8">
    <location>
        <begin position="127"/>
        <end position="144"/>
    </location>
</feature>
<dbReference type="InterPro" id="IPR002656">
    <property type="entry name" value="Acyl_transf_3_dom"/>
</dbReference>
<feature type="transmembrane region" description="Helical" evidence="8">
    <location>
        <begin position="199"/>
        <end position="220"/>
    </location>
</feature>
<keyword evidence="11" id="KW-1185">Reference proteome</keyword>
<accession>A0ABV1KKC0</accession>
<feature type="compositionally biased region" description="Pro residues" evidence="7">
    <location>
        <begin position="51"/>
        <end position="74"/>
    </location>
</feature>
<comment type="similarity">
    <text evidence="2">Belongs to the acyltransferase 3 family.</text>
</comment>
<evidence type="ECO:0000313" key="11">
    <source>
        <dbReference type="Proteomes" id="UP001494902"/>
    </source>
</evidence>
<sequence>MSRSSRAEPRPFGPWSVPLQQNAEPVAPGPQRFAAPTPVPEQQTGPVSRPDAPPSPVVPVPVQPGPARPAPEPLRPADRTRGRADWVDAAKGLCIALVVLHHVVMFLEPRGLVPAPLDLLNTALASLRMPLFFLASGLFLAAVLGRPWRTLLHRRVALFGWLYLIWTLVQFVLFAVLPAGTAPVIATQDLTSLLLSPVLPAPSMWFLYALAVFSVAARALRRAPAWLLLAVTSTSSALVGAGVLEVGSFAWDFMLRYAVFFVLGWHGRALVERLAAATSPLRVVAAGVLAGAAAGGAVLLGLREIPGVAFVLNLVAVTAGVLVAAELVRWRAGRVAVLLGRRTLPIYLSNTLVIGVVTALLAGLPADLPDAVGYGTVTLVTAAAVVVPIGLHRLLRGARCPWLYDLPGRWAVRPGTG</sequence>
<feature type="domain" description="Acyltransferase 3" evidence="9">
    <location>
        <begin position="85"/>
        <end position="384"/>
    </location>
</feature>
<dbReference type="PANTHER" id="PTHR40074:SF4">
    <property type="entry name" value="INNER MEMBRANE PROTEIN YCFT"/>
    <property type="match status" value="1"/>
</dbReference>
<dbReference type="RefSeq" id="WP_349301973.1">
    <property type="nucleotide sequence ID" value="NZ_JBEDNQ010000018.1"/>
</dbReference>
<evidence type="ECO:0000256" key="8">
    <source>
        <dbReference type="SAM" id="Phobius"/>
    </source>
</evidence>
<dbReference type="Pfam" id="PF01757">
    <property type="entry name" value="Acyl_transf_3"/>
    <property type="match status" value="1"/>
</dbReference>
<name>A0ABV1KKC0_9PSEU</name>
<dbReference type="Proteomes" id="UP001494902">
    <property type="component" value="Unassembled WGS sequence"/>
</dbReference>
<keyword evidence="10" id="KW-0012">Acyltransferase</keyword>
<dbReference type="PANTHER" id="PTHR40074">
    <property type="entry name" value="O-ACETYLTRANSFERASE WECH"/>
    <property type="match status" value="1"/>
</dbReference>
<evidence type="ECO:0000256" key="5">
    <source>
        <dbReference type="ARBA" id="ARBA00022989"/>
    </source>
</evidence>
<evidence type="ECO:0000256" key="3">
    <source>
        <dbReference type="ARBA" id="ARBA00022475"/>
    </source>
</evidence>
<evidence type="ECO:0000313" key="10">
    <source>
        <dbReference type="EMBL" id="MEQ3554907.1"/>
    </source>
</evidence>
<evidence type="ECO:0000256" key="6">
    <source>
        <dbReference type="ARBA" id="ARBA00023136"/>
    </source>
</evidence>
<feature type="transmembrane region" description="Helical" evidence="8">
    <location>
        <begin position="346"/>
        <end position="366"/>
    </location>
</feature>
<feature type="region of interest" description="Disordered" evidence="7">
    <location>
        <begin position="1"/>
        <end position="79"/>
    </location>
</feature>
<keyword evidence="10" id="KW-0808">Transferase</keyword>
<dbReference type="GO" id="GO:0016746">
    <property type="term" value="F:acyltransferase activity"/>
    <property type="evidence" value="ECO:0007669"/>
    <property type="project" value="UniProtKB-KW"/>
</dbReference>
<reference evidence="10 11" key="1">
    <citation type="submission" date="2024-03" db="EMBL/GenBank/DDBJ databases">
        <title>Draft genome sequence of Pseudonocardia nematodicida JCM 31783.</title>
        <authorList>
            <person name="Butdee W."/>
            <person name="Duangmal K."/>
        </authorList>
    </citation>
    <scope>NUCLEOTIDE SEQUENCE [LARGE SCALE GENOMIC DNA]</scope>
    <source>
        <strain evidence="10 11">JCM 31783</strain>
    </source>
</reference>
<feature type="transmembrane region" description="Helical" evidence="8">
    <location>
        <begin position="156"/>
        <end position="179"/>
    </location>
</feature>
<dbReference type="EMBL" id="JBEDNQ010000018">
    <property type="protein sequence ID" value="MEQ3554907.1"/>
    <property type="molecule type" value="Genomic_DNA"/>
</dbReference>
<proteinExistence type="inferred from homology"/>
<feature type="transmembrane region" description="Helical" evidence="8">
    <location>
        <begin position="283"/>
        <end position="302"/>
    </location>
</feature>
<comment type="subcellular location">
    <subcellularLocation>
        <location evidence="1">Cell membrane</location>
        <topology evidence="1">Multi-pass membrane protein</topology>
    </subcellularLocation>
</comment>
<evidence type="ECO:0000259" key="9">
    <source>
        <dbReference type="Pfam" id="PF01757"/>
    </source>
</evidence>
<keyword evidence="4 8" id="KW-0812">Transmembrane</keyword>
<evidence type="ECO:0000256" key="7">
    <source>
        <dbReference type="SAM" id="MobiDB-lite"/>
    </source>
</evidence>
<feature type="transmembrane region" description="Helical" evidence="8">
    <location>
        <begin position="227"/>
        <end position="247"/>
    </location>
</feature>
<gene>
    <name evidence="10" type="ORF">WIS52_30960</name>
</gene>
<keyword evidence="6 8" id="KW-0472">Membrane</keyword>
<evidence type="ECO:0000256" key="2">
    <source>
        <dbReference type="ARBA" id="ARBA00007400"/>
    </source>
</evidence>
<evidence type="ECO:0000256" key="1">
    <source>
        <dbReference type="ARBA" id="ARBA00004651"/>
    </source>
</evidence>
<feature type="transmembrane region" description="Helical" evidence="8">
    <location>
        <begin position="253"/>
        <end position="271"/>
    </location>
</feature>
<feature type="transmembrane region" description="Helical" evidence="8">
    <location>
        <begin position="308"/>
        <end position="325"/>
    </location>
</feature>
<keyword evidence="3" id="KW-1003">Cell membrane</keyword>
<organism evidence="10 11">
    <name type="scientific">Pseudonocardia nematodicida</name>
    <dbReference type="NCBI Taxonomy" id="1206997"/>
    <lineage>
        <taxon>Bacteria</taxon>
        <taxon>Bacillati</taxon>
        <taxon>Actinomycetota</taxon>
        <taxon>Actinomycetes</taxon>
        <taxon>Pseudonocardiales</taxon>
        <taxon>Pseudonocardiaceae</taxon>
        <taxon>Pseudonocardia</taxon>
    </lineage>
</organism>
<evidence type="ECO:0000256" key="4">
    <source>
        <dbReference type="ARBA" id="ARBA00022692"/>
    </source>
</evidence>
<feature type="transmembrane region" description="Helical" evidence="8">
    <location>
        <begin position="372"/>
        <end position="391"/>
    </location>
</feature>
<keyword evidence="5 8" id="KW-1133">Transmembrane helix</keyword>